<feature type="transmembrane region" description="Helical" evidence="10">
    <location>
        <begin position="415"/>
        <end position="434"/>
    </location>
</feature>
<feature type="transmembrane region" description="Helical" evidence="10">
    <location>
        <begin position="163"/>
        <end position="184"/>
    </location>
</feature>
<keyword evidence="9" id="KW-0046">Antibiotic resistance</keyword>
<organism evidence="11 12">
    <name type="scientific">Candidatus Pullilachnospira gallistercoris</name>
    <dbReference type="NCBI Taxonomy" id="2840911"/>
    <lineage>
        <taxon>Bacteria</taxon>
        <taxon>Bacillati</taxon>
        <taxon>Bacillota</taxon>
        <taxon>Clostridia</taxon>
        <taxon>Lachnospirales</taxon>
        <taxon>Lachnospiraceae</taxon>
        <taxon>Lachnospiraceae incertae sedis</taxon>
        <taxon>Candidatus Pullilachnospira</taxon>
    </lineage>
</organism>
<keyword evidence="7 10" id="KW-1133">Transmembrane helix</keyword>
<evidence type="ECO:0000313" key="11">
    <source>
        <dbReference type="EMBL" id="HIR71139.1"/>
    </source>
</evidence>
<dbReference type="GO" id="GO:0042910">
    <property type="term" value="F:xenobiotic transmembrane transporter activity"/>
    <property type="evidence" value="ECO:0007669"/>
    <property type="project" value="InterPro"/>
</dbReference>
<accession>A0A9D1E9Z7</accession>
<feature type="transmembrane region" description="Helical" evidence="10">
    <location>
        <begin position="356"/>
        <end position="375"/>
    </location>
</feature>
<dbReference type="NCBIfam" id="TIGR00797">
    <property type="entry name" value="matE"/>
    <property type="match status" value="1"/>
</dbReference>
<dbReference type="InterPro" id="IPR002528">
    <property type="entry name" value="MATE_fam"/>
</dbReference>
<dbReference type="AlphaFoldDB" id="A0A9D1E9Z7"/>
<feature type="transmembrane region" description="Helical" evidence="10">
    <location>
        <begin position="387"/>
        <end position="409"/>
    </location>
</feature>
<protein>
    <recommendedName>
        <fullName evidence="3">Multidrug export protein MepA</fullName>
    </recommendedName>
</protein>
<keyword evidence="5" id="KW-1003">Cell membrane</keyword>
<feature type="transmembrane region" description="Helical" evidence="10">
    <location>
        <begin position="233"/>
        <end position="258"/>
    </location>
</feature>
<feature type="transmembrane region" description="Helical" evidence="10">
    <location>
        <begin position="21"/>
        <end position="43"/>
    </location>
</feature>
<dbReference type="Pfam" id="PF01554">
    <property type="entry name" value="MatE"/>
    <property type="match status" value="2"/>
</dbReference>
<feature type="transmembrane region" description="Helical" evidence="10">
    <location>
        <begin position="190"/>
        <end position="213"/>
    </location>
</feature>
<keyword evidence="6 10" id="KW-0812">Transmembrane</keyword>
<evidence type="ECO:0000256" key="5">
    <source>
        <dbReference type="ARBA" id="ARBA00022475"/>
    </source>
</evidence>
<dbReference type="CDD" id="cd13143">
    <property type="entry name" value="MATE_MepA_like"/>
    <property type="match status" value="1"/>
</dbReference>
<dbReference type="Proteomes" id="UP000823912">
    <property type="component" value="Unassembled WGS sequence"/>
</dbReference>
<keyword evidence="8 10" id="KW-0472">Membrane</keyword>
<evidence type="ECO:0000256" key="4">
    <source>
        <dbReference type="ARBA" id="ARBA00022448"/>
    </source>
</evidence>
<evidence type="ECO:0000256" key="8">
    <source>
        <dbReference type="ARBA" id="ARBA00023136"/>
    </source>
</evidence>
<comment type="subcellular location">
    <subcellularLocation>
        <location evidence="1">Cell membrane</location>
        <topology evidence="1">Multi-pass membrane protein</topology>
    </subcellularLocation>
</comment>
<evidence type="ECO:0000256" key="7">
    <source>
        <dbReference type="ARBA" id="ARBA00022989"/>
    </source>
</evidence>
<evidence type="ECO:0000313" key="12">
    <source>
        <dbReference type="Proteomes" id="UP000823912"/>
    </source>
</evidence>
<dbReference type="InterPro" id="IPR051327">
    <property type="entry name" value="MATE_MepA_subfamily"/>
</dbReference>
<gene>
    <name evidence="11" type="ORF">IAA55_07640</name>
</gene>
<dbReference type="InterPro" id="IPR045070">
    <property type="entry name" value="MATE_MepA-like"/>
</dbReference>
<evidence type="ECO:0000256" key="6">
    <source>
        <dbReference type="ARBA" id="ARBA00022692"/>
    </source>
</evidence>
<dbReference type="PANTHER" id="PTHR43823">
    <property type="entry name" value="SPORULATION PROTEIN YKVU"/>
    <property type="match status" value="1"/>
</dbReference>
<dbReference type="GO" id="GO:0005886">
    <property type="term" value="C:plasma membrane"/>
    <property type="evidence" value="ECO:0007669"/>
    <property type="project" value="UniProtKB-SubCell"/>
</dbReference>
<feature type="transmembrane region" description="Helical" evidence="10">
    <location>
        <begin position="322"/>
        <end position="344"/>
    </location>
</feature>
<comment type="caution">
    <text evidence="11">The sequence shown here is derived from an EMBL/GenBank/DDBJ whole genome shotgun (WGS) entry which is preliminary data.</text>
</comment>
<dbReference type="PANTHER" id="PTHR43823:SF3">
    <property type="entry name" value="MULTIDRUG EXPORT PROTEIN MEPA"/>
    <property type="match status" value="1"/>
</dbReference>
<evidence type="ECO:0000256" key="9">
    <source>
        <dbReference type="ARBA" id="ARBA00023251"/>
    </source>
</evidence>
<evidence type="ECO:0000256" key="10">
    <source>
        <dbReference type="SAM" id="Phobius"/>
    </source>
</evidence>
<dbReference type="PIRSF" id="PIRSF006603">
    <property type="entry name" value="DinF"/>
    <property type="match status" value="1"/>
</dbReference>
<proteinExistence type="inferred from homology"/>
<reference evidence="11" key="2">
    <citation type="journal article" date="2021" name="PeerJ">
        <title>Extensive microbial diversity within the chicken gut microbiome revealed by metagenomics and culture.</title>
        <authorList>
            <person name="Gilroy R."/>
            <person name="Ravi A."/>
            <person name="Getino M."/>
            <person name="Pursley I."/>
            <person name="Horton D.L."/>
            <person name="Alikhan N.F."/>
            <person name="Baker D."/>
            <person name="Gharbi K."/>
            <person name="Hall N."/>
            <person name="Watson M."/>
            <person name="Adriaenssens E.M."/>
            <person name="Foster-Nyarko E."/>
            <person name="Jarju S."/>
            <person name="Secka A."/>
            <person name="Antonio M."/>
            <person name="Oren A."/>
            <person name="Chaudhuri R.R."/>
            <person name="La Ragione R."/>
            <person name="Hildebrand F."/>
            <person name="Pallen M.J."/>
        </authorList>
    </citation>
    <scope>NUCLEOTIDE SEQUENCE</scope>
    <source>
        <strain evidence="11">ChiSjej5B23-6657</strain>
    </source>
</reference>
<feature type="transmembrane region" description="Helical" evidence="10">
    <location>
        <begin position="278"/>
        <end position="301"/>
    </location>
</feature>
<feature type="transmembrane region" description="Helical" evidence="10">
    <location>
        <begin position="137"/>
        <end position="156"/>
    </location>
</feature>
<dbReference type="GO" id="GO:0015297">
    <property type="term" value="F:antiporter activity"/>
    <property type="evidence" value="ECO:0007669"/>
    <property type="project" value="InterPro"/>
</dbReference>
<reference evidence="11" key="1">
    <citation type="submission" date="2020-10" db="EMBL/GenBank/DDBJ databases">
        <authorList>
            <person name="Gilroy R."/>
        </authorList>
    </citation>
    <scope>NUCLEOTIDE SEQUENCE</scope>
    <source>
        <strain evidence="11">ChiSjej5B23-6657</strain>
    </source>
</reference>
<keyword evidence="4" id="KW-0813">Transport</keyword>
<evidence type="ECO:0000256" key="3">
    <source>
        <dbReference type="ARBA" id="ARBA00022106"/>
    </source>
</evidence>
<evidence type="ECO:0000256" key="2">
    <source>
        <dbReference type="ARBA" id="ARBA00008417"/>
    </source>
</evidence>
<dbReference type="InterPro" id="IPR048279">
    <property type="entry name" value="MdtK-like"/>
</dbReference>
<feature type="transmembrane region" description="Helical" evidence="10">
    <location>
        <begin position="99"/>
        <end position="117"/>
    </location>
</feature>
<name>A0A9D1E9Z7_9FIRM</name>
<dbReference type="EMBL" id="DVHM01000122">
    <property type="protein sequence ID" value="HIR71139.1"/>
    <property type="molecule type" value="Genomic_DNA"/>
</dbReference>
<evidence type="ECO:0000256" key="1">
    <source>
        <dbReference type="ARBA" id="ARBA00004651"/>
    </source>
</evidence>
<comment type="similarity">
    <text evidence="2">Belongs to the multi antimicrobial extrusion (MATE) (TC 2.A.66.1) family. MepA subfamily.</text>
</comment>
<dbReference type="GO" id="GO:0046677">
    <property type="term" value="P:response to antibiotic"/>
    <property type="evidence" value="ECO:0007669"/>
    <property type="project" value="UniProtKB-KW"/>
</dbReference>
<sequence>MAEKETFLGTEPVGRLIRKMALPSIVGVLAYNIYNLADTFFIARGVGTEAAGGLAVSFPLFVFLSAVTTTLGSGAASVISRALGEKDGERASRAVGNSFAFFLAVALLVTVFGLLFLDPLLYLMGVTPSLLPYARTYLRIILLGAVTCTGFSNLIRAEGSSRYAMCIWVIPLSINMVLDPVLIFGFDMGIAGAAIGTVAAQCVSMGMSVWYFFLSPKRTRKIRLRHFRPDFPLLREILLTGLPSFLQTMGYSIAMVVVNRLLREQGGDLAISTYGIVSKIWTFLGLCVTGLVQGVQPIVGYNFGEKKFGRVRETMRKSCGILGCYGIGAFLLMLLGAPLITGIFTSDEAVIGMGGHILRIFAAGTAFSGIQAVQTMYFQAVGKKKTALFLSLCGNVLCLIPLLTLLSGWMGLDGIWYAFPLANVTAAAISTLFIRRALSSNS</sequence>
<feature type="transmembrane region" description="Helical" evidence="10">
    <location>
        <begin position="55"/>
        <end position="79"/>
    </location>
</feature>